<gene>
    <name evidence="2" type="ORF">ARMSODRAFT_673835</name>
</gene>
<dbReference type="STRING" id="1076256.A0A2H3B211"/>
<keyword evidence="3" id="KW-1185">Reference proteome</keyword>
<name>A0A2H3B211_9AGAR</name>
<evidence type="ECO:0000313" key="2">
    <source>
        <dbReference type="EMBL" id="PBK61092.1"/>
    </source>
</evidence>
<proteinExistence type="predicted"/>
<dbReference type="Pfam" id="PF12937">
    <property type="entry name" value="F-box-like"/>
    <property type="match status" value="1"/>
</dbReference>
<protein>
    <recommendedName>
        <fullName evidence="1">F-box domain-containing protein</fullName>
    </recommendedName>
</protein>
<sequence length="114" mass="13427">MNRTLYDLPDDVLIYTIEFLYIPDIVLLRQTCKRFSALTRLHIVWTNAFKLDIISNDYPFSLDNTDLEDRTCHTYRLVSRWLADSSLTPKARRLLSDRLSPKSYSYQDDNTNGC</sequence>
<organism evidence="2 3">
    <name type="scientific">Armillaria solidipes</name>
    <dbReference type="NCBI Taxonomy" id="1076256"/>
    <lineage>
        <taxon>Eukaryota</taxon>
        <taxon>Fungi</taxon>
        <taxon>Dikarya</taxon>
        <taxon>Basidiomycota</taxon>
        <taxon>Agaricomycotina</taxon>
        <taxon>Agaricomycetes</taxon>
        <taxon>Agaricomycetidae</taxon>
        <taxon>Agaricales</taxon>
        <taxon>Marasmiineae</taxon>
        <taxon>Physalacriaceae</taxon>
        <taxon>Armillaria</taxon>
    </lineage>
</organism>
<dbReference type="InterPro" id="IPR036047">
    <property type="entry name" value="F-box-like_dom_sf"/>
</dbReference>
<evidence type="ECO:0000259" key="1">
    <source>
        <dbReference type="PROSITE" id="PS50181"/>
    </source>
</evidence>
<reference evidence="3" key="1">
    <citation type="journal article" date="2017" name="Nat. Ecol. Evol.">
        <title>Genome expansion and lineage-specific genetic innovations in the forest pathogenic fungi Armillaria.</title>
        <authorList>
            <person name="Sipos G."/>
            <person name="Prasanna A.N."/>
            <person name="Walter M.C."/>
            <person name="O'Connor E."/>
            <person name="Balint B."/>
            <person name="Krizsan K."/>
            <person name="Kiss B."/>
            <person name="Hess J."/>
            <person name="Varga T."/>
            <person name="Slot J."/>
            <person name="Riley R."/>
            <person name="Boka B."/>
            <person name="Rigling D."/>
            <person name="Barry K."/>
            <person name="Lee J."/>
            <person name="Mihaltcheva S."/>
            <person name="LaButti K."/>
            <person name="Lipzen A."/>
            <person name="Waldron R."/>
            <person name="Moloney N.M."/>
            <person name="Sperisen C."/>
            <person name="Kredics L."/>
            <person name="Vagvoelgyi C."/>
            <person name="Patrignani A."/>
            <person name="Fitzpatrick D."/>
            <person name="Nagy I."/>
            <person name="Doyle S."/>
            <person name="Anderson J.B."/>
            <person name="Grigoriev I.V."/>
            <person name="Gueldener U."/>
            <person name="Muensterkoetter M."/>
            <person name="Nagy L.G."/>
        </authorList>
    </citation>
    <scope>NUCLEOTIDE SEQUENCE [LARGE SCALE GENOMIC DNA]</scope>
    <source>
        <strain evidence="3">28-4</strain>
    </source>
</reference>
<dbReference type="InterPro" id="IPR001810">
    <property type="entry name" value="F-box_dom"/>
</dbReference>
<dbReference type="Proteomes" id="UP000218334">
    <property type="component" value="Unassembled WGS sequence"/>
</dbReference>
<dbReference type="EMBL" id="KZ293479">
    <property type="protein sequence ID" value="PBK61092.1"/>
    <property type="molecule type" value="Genomic_DNA"/>
</dbReference>
<dbReference type="AlphaFoldDB" id="A0A2H3B211"/>
<dbReference type="SUPFAM" id="SSF81383">
    <property type="entry name" value="F-box domain"/>
    <property type="match status" value="1"/>
</dbReference>
<feature type="domain" description="F-box" evidence="1">
    <location>
        <begin position="2"/>
        <end position="48"/>
    </location>
</feature>
<accession>A0A2H3B211</accession>
<dbReference type="Gene3D" id="1.20.1280.50">
    <property type="match status" value="1"/>
</dbReference>
<evidence type="ECO:0000313" key="3">
    <source>
        <dbReference type="Proteomes" id="UP000218334"/>
    </source>
</evidence>
<dbReference type="PROSITE" id="PS50181">
    <property type="entry name" value="FBOX"/>
    <property type="match status" value="1"/>
</dbReference>